<organism evidence="1 2">
    <name type="scientific">Pseudomonas putida</name>
    <name type="common">Arthrobacter siderocapsulatus</name>
    <dbReference type="NCBI Taxonomy" id="303"/>
    <lineage>
        <taxon>Bacteria</taxon>
        <taxon>Pseudomonadati</taxon>
        <taxon>Pseudomonadota</taxon>
        <taxon>Gammaproteobacteria</taxon>
        <taxon>Pseudomonadales</taxon>
        <taxon>Pseudomonadaceae</taxon>
        <taxon>Pseudomonas</taxon>
    </lineage>
</organism>
<dbReference type="AlphaFoldDB" id="A0A8I1JKL7"/>
<sequence>MAKTTKPIYKGHSSDLRTNRWSVICPACEKSFDPVTTMLRFQSLTCENKKCLKEMVADYNDLVVALKE</sequence>
<gene>
    <name evidence="1" type="ORF">JEU22_17765</name>
</gene>
<proteinExistence type="predicted"/>
<dbReference type="EMBL" id="JAEHTE010000023">
    <property type="protein sequence ID" value="MBI6885756.1"/>
    <property type="molecule type" value="Genomic_DNA"/>
</dbReference>
<accession>A0A8I1JKL7</accession>
<evidence type="ECO:0000313" key="2">
    <source>
        <dbReference type="Proteomes" id="UP000637061"/>
    </source>
</evidence>
<dbReference type="RefSeq" id="WP_198747685.1">
    <property type="nucleotide sequence ID" value="NZ_JAEHTE010000023.1"/>
</dbReference>
<name>A0A8I1JKL7_PSEPU</name>
<evidence type="ECO:0000313" key="1">
    <source>
        <dbReference type="EMBL" id="MBI6885756.1"/>
    </source>
</evidence>
<reference evidence="1" key="1">
    <citation type="submission" date="2020-12" db="EMBL/GenBank/DDBJ databases">
        <title>Enhanced detection system for hospital associated transmission using whole genome sequencing surveillance.</title>
        <authorList>
            <person name="Harrison L.H."/>
            <person name="Van Tyne D."/>
            <person name="Marsh J.W."/>
            <person name="Griffith M.P."/>
            <person name="Snyder D.J."/>
            <person name="Cooper V.S."/>
            <person name="Mustapha M."/>
        </authorList>
    </citation>
    <scope>NUCLEOTIDE SEQUENCE</scope>
    <source>
        <strain evidence="1">PSB00042</strain>
    </source>
</reference>
<comment type="caution">
    <text evidence="1">The sequence shown here is derived from an EMBL/GenBank/DDBJ whole genome shotgun (WGS) entry which is preliminary data.</text>
</comment>
<protein>
    <submittedName>
        <fullName evidence="1">Uncharacterized protein</fullName>
    </submittedName>
</protein>
<dbReference type="Proteomes" id="UP000637061">
    <property type="component" value="Unassembled WGS sequence"/>
</dbReference>